<dbReference type="InterPro" id="IPR037066">
    <property type="entry name" value="Plug_dom_sf"/>
</dbReference>
<keyword evidence="13" id="KW-0675">Receptor</keyword>
<reference evidence="13" key="1">
    <citation type="submission" date="2023-08" db="EMBL/GenBank/DDBJ databases">
        <title>Mucin Metabolism Genes Underlie the Key Renovations of Bacteroides xylanisolvens Genomes in Captive Great Apes.</title>
        <authorList>
            <person name="Nishida A.H."/>
        </authorList>
    </citation>
    <scope>NUCLEOTIDE SEQUENCE</scope>
    <source>
        <strain evidence="13">P13.H9</strain>
    </source>
</reference>
<dbReference type="NCBIfam" id="TIGR04056">
    <property type="entry name" value="OMP_RagA_SusC"/>
    <property type="match status" value="1"/>
</dbReference>
<dbReference type="Gene3D" id="2.60.40.1120">
    <property type="entry name" value="Carboxypeptidase-like, regulatory domain"/>
    <property type="match status" value="1"/>
</dbReference>
<evidence type="ECO:0000256" key="2">
    <source>
        <dbReference type="ARBA" id="ARBA00022448"/>
    </source>
</evidence>
<evidence type="ECO:0000313" key="14">
    <source>
        <dbReference type="Proteomes" id="UP001198461"/>
    </source>
</evidence>
<dbReference type="InterPro" id="IPR023996">
    <property type="entry name" value="TonB-dep_OMP_SusC/RagA"/>
</dbReference>
<dbReference type="InterPro" id="IPR039426">
    <property type="entry name" value="TonB-dep_rcpt-like"/>
</dbReference>
<dbReference type="RefSeq" id="WP_225451406.1">
    <property type="nucleotide sequence ID" value="NZ_JAIWXN010000017.1"/>
</dbReference>
<evidence type="ECO:0000256" key="9">
    <source>
        <dbReference type="RuleBase" id="RU003357"/>
    </source>
</evidence>
<gene>
    <name evidence="13" type="ORF">LD004_08900</name>
</gene>
<feature type="domain" description="TonB-dependent receptor plug" evidence="12">
    <location>
        <begin position="115"/>
        <end position="222"/>
    </location>
</feature>
<evidence type="ECO:0000256" key="10">
    <source>
        <dbReference type="SAM" id="SignalP"/>
    </source>
</evidence>
<evidence type="ECO:0000259" key="11">
    <source>
        <dbReference type="Pfam" id="PF00593"/>
    </source>
</evidence>
<dbReference type="InterPro" id="IPR023997">
    <property type="entry name" value="TonB-dep_OMP_SusC/RagA_CS"/>
</dbReference>
<keyword evidence="7 8" id="KW-0998">Cell outer membrane</keyword>
<dbReference type="Pfam" id="PF00593">
    <property type="entry name" value="TonB_dep_Rec_b-barrel"/>
    <property type="match status" value="1"/>
</dbReference>
<dbReference type="InterPro" id="IPR008969">
    <property type="entry name" value="CarboxyPept-like_regulatory"/>
</dbReference>
<dbReference type="InterPro" id="IPR036942">
    <property type="entry name" value="Beta-barrel_TonB_sf"/>
</dbReference>
<feature type="chain" id="PRO_5043958084" evidence="10">
    <location>
        <begin position="22"/>
        <end position="1045"/>
    </location>
</feature>
<keyword evidence="3 8" id="KW-1134">Transmembrane beta strand</keyword>
<keyword evidence="2 8" id="KW-0813">Transport</keyword>
<dbReference type="GO" id="GO:0009279">
    <property type="term" value="C:cell outer membrane"/>
    <property type="evidence" value="ECO:0007669"/>
    <property type="project" value="UniProtKB-SubCell"/>
</dbReference>
<dbReference type="InterPro" id="IPR000531">
    <property type="entry name" value="Beta-barrel_TonB"/>
</dbReference>
<comment type="subcellular location">
    <subcellularLocation>
        <location evidence="1 8">Cell outer membrane</location>
        <topology evidence="1 8">Multi-pass membrane protein</topology>
    </subcellularLocation>
</comment>
<dbReference type="AlphaFoldDB" id="A0AAW4T0D3"/>
<dbReference type="Gene3D" id="2.170.130.10">
    <property type="entry name" value="TonB-dependent receptor, plug domain"/>
    <property type="match status" value="1"/>
</dbReference>
<evidence type="ECO:0000259" key="12">
    <source>
        <dbReference type="Pfam" id="PF07715"/>
    </source>
</evidence>
<dbReference type="EMBL" id="JAIWYE010000017">
    <property type="protein sequence ID" value="MCA4703733.1"/>
    <property type="molecule type" value="Genomic_DNA"/>
</dbReference>
<dbReference type="PROSITE" id="PS52016">
    <property type="entry name" value="TONB_DEPENDENT_REC_3"/>
    <property type="match status" value="1"/>
</dbReference>
<evidence type="ECO:0000256" key="7">
    <source>
        <dbReference type="ARBA" id="ARBA00023237"/>
    </source>
</evidence>
<evidence type="ECO:0000256" key="1">
    <source>
        <dbReference type="ARBA" id="ARBA00004571"/>
    </source>
</evidence>
<feature type="signal peptide" evidence="10">
    <location>
        <begin position="1"/>
        <end position="21"/>
    </location>
</feature>
<dbReference type="InterPro" id="IPR012910">
    <property type="entry name" value="Plug_dom"/>
</dbReference>
<dbReference type="NCBIfam" id="TIGR04057">
    <property type="entry name" value="SusC_RagA_signa"/>
    <property type="match status" value="1"/>
</dbReference>
<keyword evidence="10" id="KW-0732">Signal</keyword>
<keyword evidence="6 8" id="KW-0472">Membrane</keyword>
<dbReference type="SUPFAM" id="SSF49464">
    <property type="entry name" value="Carboxypeptidase regulatory domain-like"/>
    <property type="match status" value="1"/>
</dbReference>
<comment type="similarity">
    <text evidence="8 9">Belongs to the TonB-dependent receptor family.</text>
</comment>
<feature type="domain" description="TonB-dependent receptor-like beta-barrel" evidence="11">
    <location>
        <begin position="465"/>
        <end position="901"/>
    </location>
</feature>
<dbReference type="FunFam" id="2.60.40.1120:FF:000003">
    <property type="entry name" value="Outer membrane protein Omp121"/>
    <property type="match status" value="1"/>
</dbReference>
<dbReference type="Proteomes" id="UP001198461">
    <property type="component" value="Unassembled WGS sequence"/>
</dbReference>
<comment type="caution">
    <text evidence="13">The sequence shown here is derived from an EMBL/GenBank/DDBJ whole genome shotgun (WGS) entry which is preliminary data.</text>
</comment>
<organism evidence="13 14">
    <name type="scientific">Bacteroides xylanisolvens</name>
    <dbReference type="NCBI Taxonomy" id="371601"/>
    <lineage>
        <taxon>Bacteria</taxon>
        <taxon>Pseudomonadati</taxon>
        <taxon>Bacteroidota</taxon>
        <taxon>Bacteroidia</taxon>
        <taxon>Bacteroidales</taxon>
        <taxon>Bacteroidaceae</taxon>
        <taxon>Bacteroides</taxon>
    </lineage>
</organism>
<protein>
    <submittedName>
        <fullName evidence="13">TonB-dependent receptor</fullName>
    </submittedName>
</protein>
<dbReference type="Pfam" id="PF13715">
    <property type="entry name" value="CarbopepD_reg_2"/>
    <property type="match status" value="1"/>
</dbReference>
<keyword evidence="4 8" id="KW-0812">Transmembrane</keyword>
<sequence length="1045" mass="115892">MKRKLMLLLACLFVGIGLVTAQTQKITGVVISEEDGQPVVGASVLVKGTTQGTITDVDGNFNLSNVPSSAKTLQISYIGMQTQEVAIKPKLKVILKADAQQLEEVMVVAYGTAKKQSFTGSADMVKSDQIEKRTVANLSKALEGTAPGIQMTSGGGQPGEASKVVIRGFGSINASNNPLYVLDGIPFDGDLSSINPADIESMSVLKDASSAALYGARGANGVIMITTKKGKEGKPSVNLKASWGVTSRAFPRYNTVNAKEFMEATFEGYKNYLLDDGVTDSDAREIAAGDLIPTLGGYNPFNVSNDQLIDPATGRLNSNAQLLYQDDWMDEATKDSPLRQEYQFSVSGGNSNTNYNFSLGYLNEDGLAVNTGFERFSGRMNIDSQIKKWLKSGLSASFSTTTQDYTFEDGGSAFYNIWYSSEMIAPIYPVYKKNADGSNLLVDGEKEYDYGVNRPSFSNMNWIAALYQDKRERKSDNLSSRAYVTLSGKDYDELGFFKDFTLTSNIGIDYRNRNTLNYYNPDEGDAAGVGGDSYRSATRMLSYTFNQLLNYNKTFDKHSLDVLVGHEFYSYENLFLSAERQGFPFNGLQELANGAQIIGGTSYKDIYKIESVFGRINYSFSDRYYLSGSYRTDGSSRFHKDNRWGSFWSLGGAWRISEEAFMSGAKSWLNSLTLKASYGVQGNDAIVDKDGYETYYGWQSLYDMDYANASMSGALLYSLENKSLKWEKNKNLNIGIEGTLLDSRLRVSLEYYIKKTSDLLLMKPKATSTGVNGYYDNVGAMENKGIDLSISGDIFNKKDFSWTMGIMLSSFKNKITELTSGTEQIVLGATILKVGEPIRSFYMAKSAGVDPETGSMLYWIKDDQGNWVKDSNYNKANSTDRQLCGSRIPDFYGSWNNSFTYKNFDLSFLFTFSVGGKVYDSKYANLMSTRNVGQNFHKDMLNAWKAPGDITDVPRMVLLANDQISDRFLIDASYLSLKNITLGYSLPKKWLQKAGISNIRIFATGDNLFLVSALKGMDPQYNFTGSQDYTYTPVRNITFGFDLKF</sequence>
<dbReference type="SUPFAM" id="SSF56935">
    <property type="entry name" value="Porins"/>
    <property type="match status" value="1"/>
</dbReference>
<keyword evidence="5 9" id="KW-0798">TonB box</keyword>
<evidence type="ECO:0000256" key="5">
    <source>
        <dbReference type="ARBA" id="ARBA00023077"/>
    </source>
</evidence>
<evidence type="ECO:0000256" key="4">
    <source>
        <dbReference type="ARBA" id="ARBA00022692"/>
    </source>
</evidence>
<evidence type="ECO:0000256" key="6">
    <source>
        <dbReference type="ARBA" id="ARBA00023136"/>
    </source>
</evidence>
<name>A0AAW4T0D3_9BACE</name>
<dbReference type="Pfam" id="PF07715">
    <property type="entry name" value="Plug"/>
    <property type="match status" value="1"/>
</dbReference>
<proteinExistence type="inferred from homology"/>
<accession>A0AAW4T0D3</accession>
<evidence type="ECO:0000256" key="8">
    <source>
        <dbReference type="PROSITE-ProRule" id="PRU01360"/>
    </source>
</evidence>
<evidence type="ECO:0000256" key="3">
    <source>
        <dbReference type="ARBA" id="ARBA00022452"/>
    </source>
</evidence>
<dbReference type="FunFam" id="2.170.130.10:FF:000003">
    <property type="entry name" value="SusC/RagA family TonB-linked outer membrane protein"/>
    <property type="match status" value="1"/>
</dbReference>
<evidence type="ECO:0000313" key="13">
    <source>
        <dbReference type="EMBL" id="MCA4703733.1"/>
    </source>
</evidence>
<dbReference type="Gene3D" id="2.40.170.20">
    <property type="entry name" value="TonB-dependent receptor, beta-barrel domain"/>
    <property type="match status" value="1"/>
</dbReference>